<dbReference type="STRING" id="313628.LNTAR_10896"/>
<organism evidence="1 2">
    <name type="scientific">Lentisphaera araneosa HTCC2155</name>
    <dbReference type="NCBI Taxonomy" id="313628"/>
    <lineage>
        <taxon>Bacteria</taxon>
        <taxon>Pseudomonadati</taxon>
        <taxon>Lentisphaerota</taxon>
        <taxon>Lentisphaeria</taxon>
        <taxon>Lentisphaerales</taxon>
        <taxon>Lentisphaeraceae</taxon>
        <taxon>Lentisphaera</taxon>
    </lineage>
</organism>
<accession>A6DIY2</accession>
<evidence type="ECO:0000313" key="1">
    <source>
        <dbReference type="EMBL" id="EDM28418.1"/>
    </source>
</evidence>
<name>A6DIY2_9BACT</name>
<reference evidence="1 2" key="1">
    <citation type="journal article" date="2010" name="J. Bacteriol.">
        <title>Genome sequence of Lentisphaera araneosa HTCC2155T, the type species of the order Lentisphaerales in the phylum Lentisphaerae.</title>
        <authorList>
            <person name="Thrash J.C."/>
            <person name="Cho J.C."/>
            <person name="Vergin K.L."/>
            <person name="Morris R.M."/>
            <person name="Giovannoni S.J."/>
        </authorList>
    </citation>
    <scope>NUCLEOTIDE SEQUENCE [LARGE SCALE GENOMIC DNA]</scope>
    <source>
        <strain evidence="1 2">HTCC2155</strain>
    </source>
</reference>
<keyword evidence="2" id="KW-1185">Reference proteome</keyword>
<evidence type="ECO:0000313" key="2">
    <source>
        <dbReference type="Proteomes" id="UP000004947"/>
    </source>
</evidence>
<dbReference type="RefSeq" id="WP_007277858.1">
    <property type="nucleotide sequence ID" value="NZ_ABCK01000005.1"/>
</dbReference>
<dbReference type="PROSITE" id="PS51257">
    <property type="entry name" value="PROKAR_LIPOPROTEIN"/>
    <property type="match status" value="1"/>
</dbReference>
<dbReference type="EMBL" id="ABCK01000005">
    <property type="protein sequence ID" value="EDM28418.1"/>
    <property type="molecule type" value="Genomic_DNA"/>
</dbReference>
<dbReference type="AlphaFoldDB" id="A6DIY2"/>
<protein>
    <recommendedName>
        <fullName evidence="3">Lipoprotein</fullName>
    </recommendedName>
</protein>
<comment type="caution">
    <text evidence="1">The sequence shown here is derived from an EMBL/GenBank/DDBJ whole genome shotgun (WGS) entry which is preliminary data.</text>
</comment>
<proteinExistence type="predicted"/>
<evidence type="ECO:0008006" key="3">
    <source>
        <dbReference type="Google" id="ProtNLM"/>
    </source>
</evidence>
<sequence length="345" mass="39342">MKFHLPLTACLLFSLISCDSEQVQKIKDKVKQSTESSADAKGEETPEVVLFDKEGAIQYINSQLPKVVLPGEYEFTAEKANNEKFGDYVKIQYLNELSYKEDYYNVDKSVSFMKVLQDKGWTNEFAQLKKAPYTFYSKVAVKGDKTAIQGSLIYRKSGEKMVFKDHKLERGHIVEGFPQAKFGKSYLLVGSMEADTAIDGFMQDYAVAKRHNDNVLNTVTPEKVYKGSLKITPELKKDVTWTMGKQHKLLKTTEALITFDENPELKIILKGTYLTEIRPSNRSNLNYKVESVTVYDSPRDPFFQKIHPYIKSEYFTLFLSPSGNLSGMSKNLKIDLTPYDGKVKE</sequence>
<gene>
    <name evidence="1" type="ORF">LNTAR_10896</name>
</gene>
<dbReference type="Proteomes" id="UP000004947">
    <property type="component" value="Unassembled WGS sequence"/>
</dbReference>